<comment type="caution">
    <text evidence="5">The sequence shown here is derived from an EMBL/GenBank/DDBJ whole genome shotgun (WGS) entry which is preliminary data.</text>
</comment>
<dbReference type="EMBL" id="FNYY01000018">
    <property type="protein sequence ID" value="SEK00712.1"/>
    <property type="molecule type" value="Genomic_DNA"/>
</dbReference>
<accession>A0A975WDF6</accession>
<keyword evidence="1 2" id="KW-0238">DNA-binding</keyword>
<dbReference type="PANTHER" id="PTHR30055">
    <property type="entry name" value="HTH-TYPE TRANSCRIPTIONAL REGULATOR RUTR"/>
    <property type="match status" value="1"/>
</dbReference>
<evidence type="ECO:0000256" key="2">
    <source>
        <dbReference type="PROSITE-ProRule" id="PRU00335"/>
    </source>
</evidence>
<feature type="DNA-binding region" description="H-T-H motif" evidence="2">
    <location>
        <begin position="45"/>
        <end position="64"/>
    </location>
</feature>
<dbReference type="InterPro" id="IPR001647">
    <property type="entry name" value="HTH_TetR"/>
</dbReference>
<dbReference type="AlphaFoldDB" id="A0A975WDF6"/>
<dbReference type="InterPro" id="IPR023772">
    <property type="entry name" value="DNA-bd_HTH_TetR-type_CS"/>
</dbReference>
<dbReference type="PRINTS" id="PR00455">
    <property type="entry name" value="HTHTETR"/>
</dbReference>
<keyword evidence="6" id="KW-1185">Reference proteome</keyword>
<feature type="domain" description="HTH tetR-type" evidence="4">
    <location>
        <begin position="23"/>
        <end position="82"/>
    </location>
</feature>
<evidence type="ECO:0000256" key="3">
    <source>
        <dbReference type="SAM" id="MobiDB-lite"/>
    </source>
</evidence>
<dbReference type="PROSITE" id="PS50977">
    <property type="entry name" value="HTH_TETR_2"/>
    <property type="match status" value="1"/>
</dbReference>
<dbReference type="Proteomes" id="UP000182932">
    <property type="component" value="Unassembled WGS sequence"/>
</dbReference>
<dbReference type="PANTHER" id="PTHR30055:SF181">
    <property type="entry name" value="BLR6905 PROTEIN"/>
    <property type="match status" value="1"/>
</dbReference>
<name>A0A975WDF6_9RHOB</name>
<feature type="region of interest" description="Disordered" evidence="3">
    <location>
        <begin position="1"/>
        <end position="24"/>
    </location>
</feature>
<dbReference type="PROSITE" id="PS01081">
    <property type="entry name" value="HTH_TETR_1"/>
    <property type="match status" value="1"/>
</dbReference>
<dbReference type="GO" id="GO:0000976">
    <property type="term" value="F:transcription cis-regulatory region binding"/>
    <property type="evidence" value="ECO:0007669"/>
    <property type="project" value="TreeGrafter"/>
</dbReference>
<dbReference type="SUPFAM" id="SSF46689">
    <property type="entry name" value="Homeodomain-like"/>
    <property type="match status" value="1"/>
</dbReference>
<dbReference type="InterPro" id="IPR009057">
    <property type="entry name" value="Homeodomain-like_sf"/>
</dbReference>
<dbReference type="InterPro" id="IPR050109">
    <property type="entry name" value="HTH-type_TetR-like_transc_reg"/>
</dbReference>
<organism evidence="5 6">
    <name type="scientific">Marinovum algicola</name>
    <dbReference type="NCBI Taxonomy" id="42444"/>
    <lineage>
        <taxon>Bacteria</taxon>
        <taxon>Pseudomonadati</taxon>
        <taxon>Pseudomonadota</taxon>
        <taxon>Alphaproteobacteria</taxon>
        <taxon>Rhodobacterales</taxon>
        <taxon>Roseobacteraceae</taxon>
        <taxon>Marinovum</taxon>
    </lineage>
</organism>
<gene>
    <name evidence="5" type="ORF">SAMN04487940_11810</name>
</gene>
<evidence type="ECO:0000259" key="4">
    <source>
        <dbReference type="PROSITE" id="PS50977"/>
    </source>
</evidence>
<dbReference type="Gene3D" id="1.10.357.10">
    <property type="entry name" value="Tetracycline Repressor, domain 2"/>
    <property type="match status" value="1"/>
</dbReference>
<proteinExistence type="predicted"/>
<dbReference type="Pfam" id="PF00440">
    <property type="entry name" value="TetR_N"/>
    <property type="match status" value="1"/>
</dbReference>
<evidence type="ECO:0000313" key="6">
    <source>
        <dbReference type="Proteomes" id="UP000182932"/>
    </source>
</evidence>
<reference evidence="5 6" key="1">
    <citation type="submission" date="2016-10" db="EMBL/GenBank/DDBJ databases">
        <authorList>
            <person name="Varghese N."/>
            <person name="Submissions S."/>
        </authorList>
    </citation>
    <scope>NUCLEOTIDE SEQUENCE [LARGE SCALE GENOMIC DNA]</scope>
    <source>
        <strain evidence="5 6">FF3</strain>
    </source>
</reference>
<evidence type="ECO:0000313" key="5">
    <source>
        <dbReference type="EMBL" id="SEK00712.1"/>
    </source>
</evidence>
<protein>
    <submittedName>
        <fullName evidence="5">Transcriptional regulator, TetR family</fullName>
    </submittedName>
</protein>
<dbReference type="GO" id="GO:0003700">
    <property type="term" value="F:DNA-binding transcription factor activity"/>
    <property type="evidence" value="ECO:0007669"/>
    <property type="project" value="TreeGrafter"/>
</dbReference>
<evidence type="ECO:0000256" key="1">
    <source>
        <dbReference type="ARBA" id="ARBA00023125"/>
    </source>
</evidence>
<sequence>MPTHKRTQSSDAPAPPRRRMSPEDRKEAIVSAAVELFAENGFDGSTRDLARGAGITQPLLYRYFPSKESLIEAVYASVFLKSWDPAWDDILKDRDLSVRDRFQRFYSAYTETIFQPVWMRLWHFASLRDAEVYGWYREVVQEQILKPLVRERRIELGHNPGFAVSPAELEAPWLLHGGLLNYGLRQQVTGQADRDARDSMIRQALEMYMLFTAAQTPETGPTKDPR</sequence>